<comment type="caution">
    <text evidence="4">The sequence shown here is derived from an EMBL/GenBank/DDBJ whole genome shotgun (WGS) entry which is preliminary data.</text>
</comment>
<keyword evidence="5" id="KW-1185">Reference proteome</keyword>
<dbReference type="SUPFAM" id="SSF55073">
    <property type="entry name" value="Nucleotide cyclase"/>
    <property type="match status" value="1"/>
</dbReference>
<dbReference type="SMART" id="SM00267">
    <property type="entry name" value="GGDEF"/>
    <property type="match status" value="1"/>
</dbReference>
<evidence type="ECO:0000256" key="1">
    <source>
        <dbReference type="ARBA" id="ARBA00012528"/>
    </source>
</evidence>
<evidence type="ECO:0000256" key="2">
    <source>
        <dbReference type="ARBA" id="ARBA00034247"/>
    </source>
</evidence>
<evidence type="ECO:0000313" key="5">
    <source>
        <dbReference type="Proteomes" id="UP001589645"/>
    </source>
</evidence>
<dbReference type="Gene3D" id="3.30.70.270">
    <property type="match status" value="1"/>
</dbReference>
<gene>
    <name evidence="4" type="ORF">ACFFUV_02080</name>
</gene>
<dbReference type="Proteomes" id="UP001589645">
    <property type="component" value="Unassembled WGS sequence"/>
</dbReference>
<dbReference type="InterPro" id="IPR050469">
    <property type="entry name" value="Diguanylate_Cyclase"/>
</dbReference>
<dbReference type="PANTHER" id="PTHR45138">
    <property type="entry name" value="REGULATORY COMPONENTS OF SENSORY TRANSDUCTION SYSTEM"/>
    <property type="match status" value="1"/>
</dbReference>
<name>A0ABV5HHN9_9VIBR</name>
<dbReference type="PANTHER" id="PTHR45138:SF9">
    <property type="entry name" value="DIGUANYLATE CYCLASE DGCM-RELATED"/>
    <property type="match status" value="1"/>
</dbReference>
<accession>A0ABV5HHN9</accession>
<dbReference type="EMBL" id="JBHMEP010000001">
    <property type="protein sequence ID" value="MFB9133753.1"/>
    <property type="molecule type" value="Genomic_DNA"/>
</dbReference>
<protein>
    <recommendedName>
        <fullName evidence="1">diguanylate cyclase</fullName>
        <ecNumber evidence="1">2.7.7.65</ecNumber>
    </recommendedName>
</protein>
<dbReference type="InterPro" id="IPR043128">
    <property type="entry name" value="Rev_trsase/Diguanyl_cyclase"/>
</dbReference>
<dbReference type="InterPro" id="IPR029787">
    <property type="entry name" value="Nucleotide_cyclase"/>
</dbReference>
<organism evidence="4 5">
    <name type="scientific">Vibrio olivae</name>
    <dbReference type="NCBI Taxonomy" id="1243002"/>
    <lineage>
        <taxon>Bacteria</taxon>
        <taxon>Pseudomonadati</taxon>
        <taxon>Pseudomonadota</taxon>
        <taxon>Gammaproteobacteria</taxon>
        <taxon>Vibrionales</taxon>
        <taxon>Vibrionaceae</taxon>
        <taxon>Vibrio</taxon>
    </lineage>
</organism>
<dbReference type="RefSeq" id="WP_390189306.1">
    <property type="nucleotide sequence ID" value="NZ_JBHMEP010000001.1"/>
</dbReference>
<feature type="domain" description="GGDEF" evidence="3">
    <location>
        <begin position="427"/>
        <end position="556"/>
    </location>
</feature>
<reference evidence="4 5" key="1">
    <citation type="submission" date="2024-09" db="EMBL/GenBank/DDBJ databases">
        <authorList>
            <person name="Sun Q."/>
            <person name="Mori K."/>
        </authorList>
    </citation>
    <scope>NUCLEOTIDE SEQUENCE [LARGE SCALE GENOMIC DNA]</scope>
    <source>
        <strain evidence="4 5">CECT 8064</strain>
    </source>
</reference>
<dbReference type="PROSITE" id="PS50887">
    <property type="entry name" value="GGDEF"/>
    <property type="match status" value="1"/>
</dbReference>
<dbReference type="Pfam" id="PF00990">
    <property type="entry name" value="GGDEF"/>
    <property type="match status" value="1"/>
</dbReference>
<evidence type="ECO:0000259" key="3">
    <source>
        <dbReference type="PROSITE" id="PS50887"/>
    </source>
</evidence>
<proteinExistence type="predicted"/>
<dbReference type="NCBIfam" id="TIGR00254">
    <property type="entry name" value="GGDEF"/>
    <property type="match status" value="1"/>
</dbReference>
<sequence length="564" mass="64645">MTIRTKLLGVTVTLCALFSLGMYLTVRHLVDDIVHELLWKYSEVTAKHDSQNILTELNHQVDMAKVLANDQRVVQWARAPSDKQRKQQALDWLENQSHLFSEDNLFIALDKNLSYYVIDGADPKTQSPFRYHFNPNKADEEWYFRYTRRHIIRPDATVDYDEALGLVKLWMTVPIIQNGKFLGLTGTGFELGTLVPKLLGEKVDGINTVYVNQKGEIELDHSFLSGNFVHDLDKLRHKKTLHQVVNSDASYKVIKDLMELQSQGKESDTLVVSLEPNGMFASIKFIQGLGWYQVKFVDIDEVLDSNYLESFAEISLVMFMVFTLLMFTFVNRKVFDPLIAVHRHLKRMMPEGKRSRGKDFFKDITHNLEELDRELFRSRHSLDSLVRERTETLDQLAMIDPLTGLLNRSGMEREINSELARTKREGSAFGLVWISIEGMEESDIVDITAHLERDKKLQYASALLQKVVREYDCACRWADGEFVVLIRSHQAQALEALTERFKTEIADDPNGVEILFALGGLVVDPAMSLQDALAKADSALYMAKSKPQDKVYIIHTSTSERYRG</sequence>
<dbReference type="EC" id="2.7.7.65" evidence="1"/>
<dbReference type="InterPro" id="IPR000160">
    <property type="entry name" value="GGDEF_dom"/>
</dbReference>
<comment type="catalytic activity">
    <reaction evidence="2">
        <text>2 GTP = 3',3'-c-di-GMP + 2 diphosphate</text>
        <dbReference type="Rhea" id="RHEA:24898"/>
        <dbReference type="ChEBI" id="CHEBI:33019"/>
        <dbReference type="ChEBI" id="CHEBI:37565"/>
        <dbReference type="ChEBI" id="CHEBI:58805"/>
        <dbReference type="EC" id="2.7.7.65"/>
    </reaction>
</comment>
<dbReference type="CDD" id="cd01949">
    <property type="entry name" value="GGDEF"/>
    <property type="match status" value="1"/>
</dbReference>
<evidence type="ECO:0000313" key="4">
    <source>
        <dbReference type="EMBL" id="MFB9133753.1"/>
    </source>
</evidence>